<keyword evidence="2" id="KW-1185">Reference proteome</keyword>
<accession>A0ACB9QEH2</accession>
<dbReference type="Proteomes" id="UP001057402">
    <property type="component" value="Chromosome 6"/>
</dbReference>
<proteinExistence type="predicted"/>
<evidence type="ECO:0000313" key="1">
    <source>
        <dbReference type="EMBL" id="KAI4365147.1"/>
    </source>
</evidence>
<protein>
    <submittedName>
        <fullName evidence="1">Uncharacterized protein</fullName>
    </submittedName>
</protein>
<gene>
    <name evidence="1" type="ORF">MLD38_021161</name>
</gene>
<name>A0ACB9QEH2_9MYRT</name>
<reference evidence="2" key="1">
    <citation type="journal article" date="2023" name="Front. Plant Sci.">
        <title>Chromosomal-level genome assembly of Melastoma candidum provides insights into trichome evolution.</title>
        <authorList>
            <person name="Zhong Y."/>
            <person name="Wu W."/>
            <person name="Sun C."/>
            <person name="Zou P."/>
            <person name="Liu Y."/>
            <person name="Dai S."/>
            <person name="Zhou R."/>
        </authorList>
    </citation>
    <scope>NUCLEOTIDE SEQUENCE [LARGE SCALE GENOMIC DNA]</scope>
</reference>
<dbReference type="EMBL" id="CM042885">
    <property type="protein sequence ID" value="KAI4365147.1"/>
    <property type="molecule type" value="Genomic_DNA"/>
</dbReference>
<organism evidence="1 2">
    <name type="scientific">Melastoma candidum</name>
    <dbReference type="NCBI Taxonomy" id="119954"/>
    <lineage>
        <taxon>Eukaryota</taxon>
        <taxon>Viridiplantae</taxon>
        <taxon>Streptophyta</taxon>
        <taxon>Embryophyta</taxon>
        <taxon>Tracheophyta</taxon>
        <taxon>Spermatophyta</taxon>
        <taxon>Magnoliopsida</taxon>
        <taxon>eudicotyledons</taxon>
        <taxon>Gunneridae</taxon>
        <taxon>Pentapetalae</taxon>
        <taxon>rosids</taxon>
        <taxon>malvids</taxon>
        <taxon>Myrtales</taxon>
        <taxon>Melastomataceae</taxon>
        <taxon>Melastomatoideae</taxon>
        <taxon>Melastomateae</taxon>
        <taxon>Melastoma</taxon>
    </lineage>
</organism>
<comment type="caution">
    <text evidence="1">The sequence shown here is derived from an EMBL/GenBank/DDBJ whole genome shotgun (WGS) entry which is preliminary data.</text>
</comment>
<evidence type="ECO:0000313" key="2">
    <source>
        <dbReference type="Proteomes" id="UP001057402"/>
    </source>
</evidence>
<sequence length="235" mass="25842">MAASFIPAGLQQIWKVWNIRGFMILSLSTQLVLTFIAPLRQKTSNFVLISIVWSAYFLADWTAVFAFGLISSAGCSKFAGYMEAAGDFLAFWASFLLIHLGAPDTITAFPLEDNALWLRHLVGLIAQVFSFLYIFVKTLPDNKLVAPVLLVFAAGIIKYGERTRVLYLASLENFKKSLIKSLNKGGGIKLGSGGPEKVTPTSEDRAVHLFGIFMGLIVDIMPNHTHSGSRAESFF</sequence>